<dbReference type="SUPFAM" id="SSF52540">
    <property type="entry name" value="P-loop containing nucleoside triphosphate hydrolases"/>
    <property type="match status" value="1"/>
</dbReference>
<dbReference type="InterPro" id="IPR001650">
    <property type="entry name" value="Helicase_C-like"/>
</dbReference>
<comment type="function">
    <text evidence="5">RNA helicase.</text>
</comment>
<dbReference type="GO" id="GO:0016787">
    <property type="term" value="F:hydrolase activity"/>
    <property type="evidence" value="ECO:0007669"/>
    <property type="project" value="UniProtKB-KW"/>
</dbReference>
<name>A0AAW2IR48_9LAMI</name>
<evidence type="ECO:0000313" key="7">
    <source>
        <dbReference type="EMBL" id="KAL0284550.1"/>
    </source>
</evidence>
<keyword evidence="5 7" id="KW-0347">Helicase</keyword>
<evidence type="ECO:0000256" key="2">
    <source>
        <dbReference type="ARBA" id="ARBA00022801"/>
    </source>
</evidence>
<protein>
    <recommendedName>
        <fullName evidence="5">ATP-dependent RNA helicase</fullName>
        <ecNumber evidence="5">3.6.4.13</ecNumber>
    </recommendedName>
</protein>
<dbReference type="GO" id="GO:0003724">
    <property type="term" value="F:RNA helicase activity"/>
    <property type="evidence" value="ECO:0007669"/>
    <property type="project" value="UniProtKB-EC"/>
</dbReference>
<accession>A0AAW2IR48</accession>
<organism evidence="7">
    <name type="scientific">Sesamum calycinum</name>
    <dbReference type="NCBI Taxonomy" id="2727403"/>
    <lineage>
        <taxon>Eukaryota</taxon>
        <taxon>Viridiplantae</taxon>
        <taxon>Streptophyta</taxon>
        <taxon>Embryophyta</taxon>
        <taxon>Tracheophyta</taxon>
        <taxon>Spermatophyta</taxon>
        <taxon>Magnoliopsida</taxon>
        <taxon>eudicotyledons</taxon>
        <taxon>Gunneridae</taxon>
        <taxon>Pentapetalae</taxon>
        <taxon>asterids</taxon>
        <taxon>lamiids</taxon>
        <taxon>Lamiales</taxon>
        <taxon>Pedaliaceae</taxon>
        <taxon>Sesamum</taxon>
    </lineage>
</organism>
<sequence>MVTRLVAELLGELNLNVREIHSRKPQGYRTRISDEFRKSKGLILVTSDVSARGVDYPDVTLVIQIGVPADRQQYIHRLGRTGRKGKEGQGILLLAPWEEFFLSSIKDLPISKAPEPLVDPETRKKVERALAHVEMKNKEAAYQAWLGYYNSNKNVGRDKYRLVELANEFSHSMGLDNPPAIPKLVLGKMGLKNIPGLRSK</sequence>
<dbReference type="EMBL" id="JACGWM010001996">
    <property type="protein sequence ID" value="KAL0284550.1"/>
    <property type="molecule type" value="Genomic_DNA"/>
</dbReference>
<proteinExistence type="inferred from homology"/>
<evidence type="ECO:0000256" key="1">
    <source>
        <dbReference type="ARBA" id="ARBA00022741"/>
    </source>
</evidence>
<dbReference type="Pfam" id="PF00271">
    <property type="entry name" value="Helicase_C"/>
    <property type="match status" value="1"/>
</dbReference>
<dbReference type="PROSITE" id="PS51194">
    <property type="entry name" value="HELICASE_CTER"/>
    <property type="match status" value="1"/>
</dbReference>
<comment type="catalytic activity">
    <reaction evidence="5">
        <text>ATP + H2O = ADP + phosphate + H(+)</text>
        <dbReference type="Rhea" id="RHEA:13065"/>
        <dbReference type="ChEBI" id="CHEBI:15377"/>
        <dbReference type="ChEBI" id="CHEBI:15378"/>
        <dbReference type="ChEBI" id="CHEBI:30616"/>
        <dbReference type="ChEBI" id="CHEBI:43474"/>
        <dbReference type="ChEBI" id="CHEBI:456216"/>
        <dbReference type="EC" id="3.6.4.13"/>
    </reaction>
</comment>
<dbReference type="GO" id="GO:0005524">
    <property type="term" value="F:ATP binding"/>
    <property type="evidence" value="ECO:0007669"/>
    <property type="project" value="UniProtKB-UniRule"/>
</dbReference>
<dbReference type="CDD" id="cd18787">
    <property type="entry name" value="SF2_C_DEAD"/>
    <property type="match status" value="1"/>
</dbReference>
<comment type="caution">
    <text evidence="7">The sequence shown here is derived from an EMBL/GenBank/DDBJ whole genome shotgun (WGS) entry which is preliminary data.</text>
</comment>
<dbReference type="AlphaFoldDB" id="A0AAW2IR48"/>
<dbReference type="Gene3D" id="3.40.50.300">
    <property type="entry name" value="P-loop containing nucleotide triphosphate hydrolases"/>
    <property type="match status" value="1"/>
</dbReference>
<evidence type="ECO:0000256" key="3">
    <source>
        <dbReference type="ARBA" id="ARBA00022840"/>
    </source>
</evidence>
<keyword evidence="3 5" id="KW-0067">ATP-binding</keyword>
<comment type="domain">
    <text evidence="5">The Q motif is unique to and characteristic of the DEAD box family of RNA helicases and controls ATP binding and hydrolysis.</text>
</comment>
<evidence type="ECO:0000256" key="4">
    <source>
        <dbReference type="ARBA" id="ARBA00022884"/>
    </source>
</evidence>
<comment type="similarity">
    <text evidence="5">Belongs to the DEAD box helicase family.</text>
</comment>
<dbReference type="PANTHER" id="PTHR24031">
    <property type="entry name" value="RNA HELICASE"/>
    <property type="match status" value="1"/>
</dbReference>
<reference evidence="7" key="2">
    <citation type="journal article" date="2024" name="Plant">
        <title>Genomic evolution and insights into agronomic trait innovations of Sesamum species.</title>
        <authorList>
            <person name="Miao H."/>
            <person name="Wang L."/>
            <person name="Qu L."/>
            <person name="Liu H."/>
            <person name="Sun Y."/>
            <person name="Le M."/>
            <person name="Wang Q."/>
            <person name="Wei S."/>
            <person name="Zheng Y."/>
            <person name="Lin W."/>
            <person name="Duan Y."/>
            <person name="Cao H."/>
            <person name="Xiong S."/>
            <person name="Wang X."/>
            <person name="Wei L."/>
            <person name="Li C."/>
            <person name="Ma Q."/>
            <person name="Ju M."/>
            <person name="Zhao R."/>
            <person name="Li G."/>
            <person name="Mu C."/>
            <person name="Tian Q."/>
            <person name="Mei H."/>
            <person name="Zhang T."/>
            <person name="Gao T."/>
            <person name="Zhang H."/>
        </authorList>
    </citation>
    <scope>NUCLEOTIDE SEQUENCE</scope>
    <source>
        <strain evidence="7">KEN8</strain>
    </source>
</reference>
<keyword evidence="2 5" id="KW-0378">Hydrolase</keyword>
<evidence type="ECO:0000259" key="6">
    <source>
        <dbReference type="PROSITE" id="PS51194"/>
    </source>
</evidence>
<gene>
    <name evidence="7" type="ORF">Scaly_2846400</name>
</gene>
<dbReference type="GO" id="GO:0003723">
    <property type="term" value="F:RNA binding"/>
    <property type="evidence" value="ECO:0007669"/>
    <property type="project" value="UniProtKB-UniRule"/>
</dbReference>
<evidence type="ECO:0000256" key="5">
    <source>
        <dbReference type="RuleBase" id="RU365068"/>
    </source>
</evidence>
<dbReference type="InterPro" id="IPR027417">
    <property type="entry name" value="P-loop_NTPase"/>
</dbReference>
<dbReference type="EC" id="3.6.4.13" evidence="5"/>
<dbReference type="SMART" id="SM00490">
    <property type="entry name" value="HELICc"/>
    <property type="match status" value="1"/>
</dbReference>
<keyword evidence="1 5" id="KW-0547">Nucleotide-binding</keyword>
<keyword evidence="4 5" id="KW-0694">RNA-binding</keyword>
<reference evidence="7" key="1">
    <citation type="submission" date="2020-06" db="EMBL/GenBank/DDBJ databases">
        <authorList>
            <person name="Li T."/>
            <person name="Hu X."/>
            <person name="Zhang T."/>
            <person name="Song X."/>
            <person name="Zhang H."/>
            <person name="Dai N."/>
            <person name="Sheng W."/>
            <person name="Hou X."/>
            <person name="Wei L."/>
        </authorList>
    </citation>
    <scope>NUCLEOTIDE SEQUENCE</scope>
    <source>
        <strain evidence="7">KEN8</strain>
        <tissue evidence="7">Leaf</tissue>
    </source>
</reference>
<feature type="domain" description="Helicase C-terminal" evidence="6">
    <location>
        <begin position="1"/>
        <end position="131"/>
    </location>
</feature>